<protein>
    <submittedName>
        <fullName evidence="2">GNAT family N-acetyltransferase</fullName>
    </submittedName>
</protein>
<dbReference type="Proteomes" id="UP000773614">
    <property type="component" value="Unassembled WGS sequence"/>
</dbReference>
<reference evidence="2" key="1">
    <citation type="submission" date="2019-03" db="EMBL/GenBank/DDBJ databases">
        <title>Afifella sp. nov., isolated from activated sludge.</title>
        <authorList>
            <person name="Li Q."/>
            <person name="Liu Y."/>
        </authorList>
    </citation>
    <scope>NUCLEOTIDE SEQUENCE</scope>
    <source>
        <strain evidence="2">L72</strain>
    </source>
</reference>
<dbReference type="Gene3D" id="3.40.630.30">
    <property type="match status" value="1"/>
</dbReference>
<dbReference type="SUPFAM" id="SSF55729">
    <property type="entry name" value="Acyl-CoA N-acyltransferases (Nat)"/>
    <property type="match status" value="1"/>
</dbReference>
<proteinExistence type="predicted"/>
<gene>
    <name evidence="2" type="ORF">E4O86_19655</name>
</gene>
<feature type="domain" description="BioF2-like acetyltransferase" evidence="1">
    <location>
        <begin position="229"/>
        <end position="375"/>
    </location>
</feature>
<organism evidence="2 3">
    <name type="scientific">Propylenella binzhouense</name>
    <dbReference type="NCBI Taxonomy" id="2555902"/>
    <lineage>
        <taxon>Bacteria</taxon>
        <taxon>Pseudomonadati</taxon>
        <taxon>Pseudomonadota</taxon>
        <taxon>Alphaproteobacteria</taxon>
        <taxon>Hyphomicrobiales</taxon>
        <taxon>Propylenellaceae</taxon>
        <taxon>Propylenella</taxon>
    </lineage>
</organism>
<evidence type="ECO:0000313" key="2">
    <source>
        <dbReference type="EMBL" id="MYZ49927.1"/>
    </source>
</evidence>
<dbReference type="EMBL" id="SPKJ01000105">
    <property type="protein sequence ID" value="MYZ49927.1"/>
    <property type="molecule type" value="Genomic_DNA"/>
</dbReference>
<dbReference type="InterPro" id="IPR016181">
    <property type="entry name" value="Acyl_CoA_acyltransferase"/>
</dbReference>
<dbReference type="AlphaFoldDB" id="A0A964WV74"/>
<evidence type="ECO:0000313" key="3">
    <source>
        <dbReference type="Proteomes" id="UP000773614"/>
    </source>
</evidence>
<dbReference type="Pfam" id="PF13480">
    <property type="entry name" value="Acetyltransf_6"/>
    <property type="match status" value="1"/>
</dbReference>
<sequence length="433" mass="47912">MAARPAAAPRPLPFLKGVRVNRCKQRKDSHVAEPARAMITGQEMEPRAASASPAAEMCAEVLVGSEAYAVLRADWQRLKVLQSTSTVFQSPDFLSIWAKHFAAGALDRTLRTIVVRAGGRAVAIWPLQVTTRGMIRVASAAGRPFSQYDGMMLDPGCNQAEAVAKAQAALVSGERPDLLRFSQLRADNPLFVHLLSRFEPVESEGAPRAEIGPDGFEAYMKRLKPKLVREQRRRMRMLEADGEVGFAVSDDAETASDWLAKAIDMKRAWLTATGKVSTAYVDERTNTLFRDLARQLGDATGQVRLVVAHLTVGGEPIAYEVGLVEAGKFFLYMSSYSDRFARHGAGNVLAQLVIEWCAGHGIQVYDMMSPRSQHKSDWKTSEVEVHEYAVPLSRRGEFYLGFVVRRLRPGLKRAFYALPKPVRSRIAKAALRI</sequence>
<accession>A0A964WV74</accession>
<dbReference type="InterPro" id="IPR038740">
    <property type="entry name" value="BioF2-like_GNAT_dom"/>
</dbReference>
<comment type="caution">
    <text evidence="2">The sequence shown here is derived from an EMBL/GenBank/DDBJ whole genome shotgun (WGS) entry which is preliminary data.</text>
</comment>
<evidence type="ECO:0000259" key="1">
    <source>
        <dbReference type="Pfam" id="PF13480"/>
    </source>
</evidence>
<keyword evidence="3" id="KW-1185">Reference proteome</keyword>
<name>A0A964WV74_9HYPH</name>